<comment type="similarity">
    <text evidence="4">Belongs to the acyl-CoA oxidase family.</text>
</comment>
<dbReference type="PANTHER" id="PTHR10909">
    <property type="entry name" value="ELECTRON TRANSPORT OXIDOREDUCTASE"/>
    <property type="match status" value="1"/>
</dbReference>
<feature type="region of interest" description="Disordered" evidence="14">
    <location>
        <begin position="1007"/>
        <end position="1045"/>
    </location>
</feature>
<dbReference type="GO" id="GO:0003997">
    <property type="term" value="F:acyl-CoA oxidase activity"/>
    <property type="evidence" value="ECO:0007669"/>
    <property type="project" value="UniProtKB-EC"/>
</dbReference>
<dbReference type="CDD" id="cd00170">
    <property type="entry name" value="SEC14"/>
    <property type="match status" value="1"/>
</dbReference>
<evidence type="ECO:0000256" key="13">
    <source>
        <dbReference type="ARBA" id="ARBA00083792"/>
    </source>
</evidence>
<evidence type="ECO:0000256" key="11">
    <source>
        <dbReference type="ARBA" id="ARBA00023098"/>
    </source>
</evidence>
<evidence type="ECO:0000256" key="5">
    <source>
        <dbReference type="ARBA" id="ARBA00012870"/>
    </source>
</evidence>
<accession>A0A9D5HSJ7</accession>
<dbReference type="EC" id="1.3.3.6" evidence="5"/>
<keyword evidence="9" id="KW-0809">Transit peptide</keyword>
<dbReference type="SMART" id="SM00516">
    <property type="entry name" value="SEC14"/>
    <property type="match status" value="1"/>
</dbReference>
<evidence type="ECO:0000256" key="9">
    <source>
        <dbReference type="ARBA" id="ARBA00022946"/>
    </source>
</evidence>
<evidence type="ECO:0000256" key="7">
    <source>
        <dbReference type="ARBA" id="ARBA00022827"/>
    </source>
</evidence>
<organism evidence="16 17">
    <name type="scientific">Dioscorea zingiberensis</name>
    <dbReference type="NCBI Taxonomy" id="325984"/>
    <lineage>
        <taxon>Eukaryota</taxon>
        <taxon>Viridiplantae</taxon>
        <taxon>Streptophyta</taxon>
        <taxon>Embryophyta</taxon>
        <taxon>Tracheophyta</taxon>
        <taxon>Spermatophyta</taxon>
        <taxon>Magnoliopsida</taxon>
        <taxon>Liliopsida</taxon>
        <taxon>Dioscoreales</taxon>
        <taxon>Dioscoreaceae</taxon>
        <taxon>Dioscorea</taxon>
    </lineage>
</organism>
<dbReference type="InterPro" id="IPR011074">
    <property type="entry name" value="CRAL/TRIO_N_dom"/>
</dbReference>
<dbReference type="InterPro" id="IPR046373">
    <property type="entry name" value="Acyl-CoA_Oxase/DH_mid-dom_sf"/>
</dbReference>
<name>A0A9D5HSJ7_9LILI</name>
<dbReference type="Gene3D" id="1.20.140.10">
    <property type="entry name" value="Butyryl-CoA Dehydrogenase, subunit A, domain 3"/>
    <property type="match status" value="2"/>
</dbReference>
<dbReference type="InterPro" id="IPR002655">
    <property type="entry name" value="Acyl-CoA_oxidase_C"/>
</dbReference>
<dbReference type="InterPro" id="IPR036865">
    <property type="entry name" value="CRAL-TRIO_dom_sf"/>
</dbReference>
<reference evidence="16" key="2">
    <citation type="journal article" date="2022" name="Hortic Res">
        <title>The genome of Dioscorea zingiberensis sheds light on the biosynthesis, origin and evolution of the medicinally important diosgenin saponins.</title>
        <authorList>
            <person name="Li Y."/>
            <person name="Tan C."/>
            <person name="Li Z."/>
            <person name="Guo J."/>
            <person name="Li S."/>
            <person name="Chen X."/>
            <person name="Wang C."/>
            <person name="Dai X."/>
            <person name="Yang H."/>
            <person name="Song W."/>
            <person name="Hou L."/>
            <person name="Xu J."/>
            <person name="Tong Z."/>
            <person name="Xu A."/>
            <person name="Yuan X."/>
            <person name="Wang W."/>
            <person name="Yang Q."/>
            <person name="Chen L."/>
            <person name="Sun Z."/>
            <person name="Wang K."/>
            <person name="Pan B."/>
            <person name="Chen J."/>
            <person name="Bao Y."/>
            <person name="Liu F."/>
            <person name="Qi X."/>
            <person name="Gang D.R."/>
            <person name="Wen J."/>
            <person name="Li J."/>
        </authorList>
    </citation>
    <scope>NUCLEOTIDE SEQUENCE</scope>
    <source>
        <strain evidence="16">Dzin_1.0</strain>
    </source>
</reference>
<dbReference type="FunFam" id="2.40.110.10:FF:000050">
    <property type="entry name" value="Acyl-coenzyme A oxidase"/>
    <property type="match status" value="1"/>
</dbReference>
<evidence type="ECO:0000313" key="16">
    <source>
        <dbReference type="EMBL" id="KAJ0987364.1"/>
    </source>
</evidence>
<keyword evidence="17" id="KW-1185">Reference proteome</keyword>
<evidence type="ECO:0000256" key="1">
    <source>
        <dbReference type="ARBA" id="ARBA00001201"/>
    </source>
</evidence>
<feature type="domain" description="CRAL-TRIO" evidence="15">
    <location>
        <begin position="817"/>
        <end position="980"/>
    </location>
</feature>
<dbReference type="InterPro" id="IPR036273">
    <property type="entry name" value="CRAL/TRIO_N_dom_sf"/>
</dbReference>
<evidence type="ECO:0000259" key="15">
    <source>
        <dbReference type="PROSITE" id="PS50191"/>
    </source>
</evidence>
<keyword evidence="10" id="KW-0560">Oxidoreductase</keyword>
<dbReference type="GO" id="GO:0055088">
    <property type="term" value="P:lipid homeostasis"/>
    <property type="evidence" value="ECO:0007669"/>
    <property type="project" value="TreeGrafter"/>
</dbReference>
<dbReference type="SUPFAM" id="SSF46938">
    <property type="entry name" value="CRAL/TRIO N-terminal domain"/>
    <property type="match status" value="1"/>
</dbReference>
<evidence type="ECO:0000256" key="3">
    <source>
        <dbReference type="ARBA" id="ARBA00004275"/>
    </source>
</evidence>
<evidence type="ECO:0000256" key="14">
    <source>
        <dbReference type="SAM" id="MobiDB-lite"/>
    </source>
</evidence>
<dbReference type="InterPro" id="IPR009100">
    <property type="entry name" value="AcylCoA_DH/oxidase_NM_dom_sf"/>
</dbReference>
<dbReference type="GO" id="GO:0005777">
    <property type="term" value="C:peroxisome"/>
    <property type="evidence" value="ECO:0007669"/>
    <property type="project" value="UniProtKB-SubCell"/>
</dbReference>
<dbReference type="FunFam" id="3.40.525.10:FF:000008">
    <property type="entry name" value="Phosphatidylinositol transfer protein 3"/>
    <property type="match status" value="1"/>
</dbReference>
<dbReference type="InterPro" id="IPR036250">
    <property type="entry name" value="AcylCo_DH-like_C"/>
</dbReference>
<dbReference type="FunFam" id="1.20.140.10:FF:000010">
    <property type="entry name" value="Acyl-coenzyme A oxidase"/>
    <property type="match status" value="1"/>
</dbReference>
<dbReference type="InterPro" id="IPR006091">
    <property type="entry name" value="Acyl-CoA_Oxase/DH_mid-dom"/>
</dbReference>
<dbReference type="Pfam" id="PF22924">
    <property type="entry name" value="ACOX_C_alpha1"/>
    <property type="match status" value="1"/>
</dbReference>
<gene>
    <name evidence="16" type="ORF">J5N97_005720</name>
</gene>
<evidence type="ECO:0000256" key="8">
    <source>
        <dbReference type="ARBA" id="ARBA00022832"/>
    </source>
</evidence>
<dbReference type="GO" id="GO:0071949">
    <property type="term" value="F:FAD binding"/>
    <property type="evidence" value="ECO:0007669"/>
    <property type="project" value="InterPro"/>
</dbReference>
<dbReference type="SMART" id="SM01100">
    <property type="entry name" value="CRAL_TRIO_N"/>
    <property type="match status" value="1"/>
</dbReference>
<dbReference type="Proteomes" id="UP001085076">
    <property type="component" value="Miscellaneous, Linkage group lg01"/>
</dbReference>
<dbReference type="FunFam" id="1.20.140.10:FF:000025">
    <property type="entry name" value="Acyl-coenzyme A oxidase"/>
    <property type="match status" value="1"/>
</dbReference>
<dbReference type="EMBL" id="JAGGNH010000001">
    <property type="protein sequence ID" value="KAJ0987364.1"/>
    <property type="molecule type" value="Genomic_DNA"/>
</dbReference>
<dbReference type="SUPFAM" id="SSF47203">
    <property type="entry name" value="Acyl-CoA dehydrogenase C-terminal domain-like"/>
    <property type="match status" value="2"/>
</dbReference>
<dbReference type="Gene3D" id="3.40.525.10">
    <property type="entry name" value="CRAL-TRIO lipid binding domain"/>
    <property type="match status" value="1"/>
</dbReference>
<evidence type="ECO:0000313" key="17">
    <source>
        <dbReference type="Proteomes" id="UP001085076"/>
    </source>
</evidence>
<feature type="region of interest" description="Disordered" evidence="14">
    <location>
        <begin position="693"/>
        <end position="714"/>
    </location>
</feature>
<comment type="caution">
    <text evidence="16">The sequence shown here is derived from an EMBL/GenBank/DDBJ whole genome shotgun (WGS) entry which is preliminary data.</text>
</comment>
<dbReference type="InterPro" id="IPR001251">
    <property type="entry name" value="CRAL-TRIO_dom"/>
</dbReference>
<comment type="subcellular location">
    <subcellularLocation>
        <location evidence="3">Peroxisome</location>
    </subcellularLocation>
</comment>
<comment type="cofactor">
    <cofactor evidence="2">
        <name>FAD</name>
        <dbReference type="ChEBI" id="CHEBI:57692"/>
    </cofactor>
</comment>
<dbReference type="Pfam" id="PF01756">
    <property type="entry name" value="ACOX"/>
    <property type="match status" value="1"/>
</dbReference>
<comment type="catalytic activity">
    <reaction evidence="1">
        <text>a 2,3-saturated acyl-CoA + O2 = a (2E)-enoyl-CoA + H2O2</text>
        <dbReference type="Rhea" id="RHEA:38959"/>
        <dbReference type="ChEBI" id="CHEBI:15379"/>
        <dbReference type="ChEBI" id="CHEBI:16240"/>
        <dbReference type="ChEBI" id="CHEBI:58856"/>
        <dbReference type="ChEBI" id="CHEBI:65111"/>
        <dbReference type="EC" id="1.3.3.6"/>
    </reaction>
</comment>
<dbReference type="Gene3D" id="2.40.110.10">
    <property type="entry name" value="Butyryl-CoA Dehydrogenase, subunit A, domain 2"/>
    <property type="match status" value="1"/>
</dbReference>
<keyword evidence="12" id="KW-0576">Peroxisome</keyword>
<feature type="compositionally biased region" description="Basic and acidic residues" evidence="14">
    <location>
        <begin position="1025"/>
        <end position="1045"/>
    </location>
</feature>
<dbReference type="Pfam" id="PF02770">
    <property type="entry name" value="Acyl-CoA_dh_M"/>
    <property type="match status" value="1"/>
</dbReference>
<keyword evidence="7" id="KW-0274">FAD</keyword>
<reference evidence="16" key="1">
    <citation type="submission" date="2021-03" db="EMBL/GenBank/DDBJ databases">
        <authorList>
            <person name="Li Z."/>
            <person name="Yang C."/>
        </authorList>
    </citation>
    <scope>NUCLEOTIDE SEQUENCE</scope>
    <source>
        <strain evidence="16">Dzin_1.0</strain>
        <tissue evidence="16">Leaf</tissue>
    </source>
</reference>
<evidence type="ECO:0000256" key="4">
    <source>
        <dbReference type="ARBA" id="ARBA00006288"/>
    </source>
</evidence>
<dbReference type="Pfam" id="PF00650">
    <property type="entry name" value="CRAL_TRIO"/>
    <property type="match status" value="1"/>
</dbReference>
<sequence>MEQDRTAEETEQSAVRRIRRLSVHLSHPTSASNGFDLLHRSECAGRARRVVVSRAELAEFIRGPHREIQERLFEFFKARPELQTPVEISMAEHRELCMRQLTALVREAGIRPLKFVLEDPSMYFSIVEAAGGIDISLGIKMGVQYSLWGGSVMNLGTKKHRDLYFDKIDSLDYPGCFAMTELHHGSNVQGLQTTATFDPVADEFVINTPNDGAIKWWIGNAAVHGKFATVFAKLILPFQGEGGASADMGVHAFIVPIRDMETHCTLPGIEIHDCGHKIGLNGVDNGALRFCSVRIPRDNLLNRFGDVSRDGKYTSSLPTINKRFAATLGELVGGRVGLAYSSGSVLKVATTIAVRYSLLRQQFGPPKQPEVSILDYQSQQHKLMPMLASAYAFHFATQCLVDKYSEMKKSNDDEVVGDVHSLSAGLKAYITSYTAKSLSVCREACGGHGYAAVNRFGILRNDHDIFQTFEGDNTVLLQQVAGDLLKQYKEKFQGGTFTVTWNYLRESMSAYLSQPNPVTLRWEGEDHLRDPKFQLDAFRYRTSRLLQSVAVRLAKHSKTLGPFGAWNRCLNHLLTLAESHIESVILAKFIESVQSCPNKDTRDALKLVCDLYALDRIWNDIGTYRNVDYVSPNKAKAIHKLTEYLSFQVRLIARELVDAFDLPDHVTQAPIGLPSEAYTQSNPPLSPTFLDLRSESESERETLHSPGAPLASLGPCNLRPADPPEAFLPEALEIIMSSKNSDSDGSGKQSLSEEQQAKISEIRKLLGHLPERLSLYCSDASIARYLTAKNWNVKKAAKMLKDTLKWRLEYKPEEIRWEEIANEAATGKIYRANYFDKYGRSVLVMRPACQNTKSTKGQIRYLVYCMENAILNLPPHQEEMVWLIDFHGFHLSNISIKVTKETAHVLQEHYPERLGIAILYNPPKFFGPFWMVAKPFLEPKICNKVKFVYSDNDVSKKIMEDFFNMDELDSAFGGNNPTVFNIDNYANMMREDDKRMPLSWTQGTALVSSDSAEPSSIPAACLESHNPESDSGHSNQKFEDGASSE</sequence>
<dbReference type="SUPFAM" id="SSF52087">
    <property type="entry name" value="CRAL/TRIO domain"/>
    <property type="match status" value="1"/>
</dbReference>
<keyword evidence="6" id="KW-0285">Flavoprotein</keyword>
<evidence type="ECO:0000256" key="10">
    <source>
        <dbReference type="ARBA" id="ARBA00023002"/>
    </source>
</evidence>
<evidence type="ECO:0000256" key="6">
    <source>
        <dbReference type="ARBA" id="ARBA00022630"/>
    </source>
</evidence>
<dbReference type="SUPFAM" id="SSF56645">
    <property type="entry name" value="Acyl-CoA dehydrogenase NM domain-like"/>
    <property type="match status" value="1"/>
</dbReference>
<dbReference type="GO" id="GO:0033540">
    <property type="term" value="P:fatty acid beta-oxidation using acyl-CoA oxidase"/>
    <property type="evidence" value="ECO:0007669"/>
    <property type="project" value="TreeGrafter"/>
</dbReference>
<dbReference type="GO" id="GO:0005504">
    <property type="term" value="F:fatty acid binding"/>
    <property type="evidence" value="ECO:0007669"/>
    <property type="project" value="TreeGrafter"/>
</dbReference>
<keyword evidence="11" id="KW-0443">Lipid metabolism</keyword>
<keyword evidence="8" id="KW-0276">Fatty acid metabolism</keyword>
<feature type="compositionally biased region" description="Basic and acidic residues" evidence="14">
    <location>
        <begin position="693"/>
        <end position="703"/>
    </location>
</feature>
<proteinExistence type="inferred from homology"/>
<dbReference type="PROSITE" id="PS50191">
    <property type="entry name" value="CRAL_TRIO"/>
    <property type="match status" value="1"/>
</dbReference>
<dbReference type="InterPro" id="IPR055060">
    <property type="entry name" value="ACOX_C_alpha1"/>
</dbReference>
<dbReference type="AlphaFoldDB" id="A0A9D5HSJ7"/>
<dbReference type="OrthoDB" id="538336at2759"/>
<dbReference type="InterPro" id="IPR012258">
    <property type="entry name" value="Acyl-CoA_oxidase"/>
</dbReference>
<evidence type="ECO:0000256" key="2">
    <source>
        <dbReference type="ARBA" id="ARBA00001974"/>
    </source>
</evidence>
<dbReference type="PANTHER" id="PTHR10909:SF378">
    <property type="entry name" value="ACYL-COENZYME A OXIDASE"/>
    <property type="match status" value="1"/>
</dbReference>
<evidence type="ECO:0000256" key="12">
    <source>
        <dbReference type="ARBA" id="ARBA00023140"/>
    </source>
</evidence>
<protein>
    <recommendedName>
        <fullName evidence="5">acyl-CoA oxidase</fullName>
        <ecNumber evidence="5">1.3.3.6</ecNumber>
    </recommendedName>
    <alternativeName>
        <fullName evidence="13">Long-chain acyl-CoA oxidase</fullName>
    </alternativeName>
</protein>